<organism evidence="1 2">
    <name type="scientific">Zophobas morio</name>
    <dbReference type="NCBI Taxonomy" id="2755281"/>
    <lineage>
        <taxon>Eukaryota</taxon>
        <taxon>Metazoa</taxon>
        <taxon>Ecdysozoa</taxon>
        <taxon>Arthropoda</taxon>
        <taxon>Hexapoda</taxon>
        <taxon>Insecta</taxon>
        <taxon>Pterygota</taxon>
        <taxon>Neoptera</taxon>
        <taxon>Endopterygota</taxon>
        <taxon>Coleoptera</taxon>
        <taxon>Polyphaga</taxon>
        <taxon>Cucujiformia</taxon>
        <taxon>Tenebrionidae</taxon>
        <taxon>Zophobas</taxon>
    </lineage>
</organism>
<comment type="caution">
    <text evidence="1">The sequence shown here is derived from an EMBL/GenBank/DDBJ whole genome shotgun (WGS) entry which is preliminary data.</text>
</comment>
<gene>
    <name evidence="1" type="ORF">Zmor_019326</name>
</gene>
<evidence type="ECO:0000313" key="2">
    <source>
        <dbReference type="Proteomes" id="UP001168821"/>
    </source>
</evidence>
<protein>
    <submittedName>
        <fullName evidence="1">Uncharacterized protein</fullName>
    </submittedName>
</protein>
<sequence length="128" mass="14486">MPLHHATVKHKKQIFANRNLYNRRNRPANYLSMFGYGSVFRKVADSIFLVLMGNAAINHPAKTYRVSREECAGFASEDRYGDIKGELLITEARIICTEKWGAPELRRIFGLDGESVTGAPRVTPTHHN</sequence>
<dbReference type="AlphaFoldDB" id="A0AA38I1H1"/>
<dbReference type="EMBL" id="JALNTZ010000006">
    <property type="protein sequence ID" value="KAJ3647448.1"/>
    <property type="molecule type" value="Genomic_DNA"/>
</dbReference>
<dbReference type="Proteomes" id="UP001168821">
    <property type="component" value="Unassembled WGS sequence"/>
</dbReference>
<accession>A0AA38I1H1</accession>
<reference evidence="1" key="1">
    <citation type="journal article" date="2023" name="G3 (Bethesda)">
        <title>Whole genome assemblies of Zophobas morio and Tenebrio molitor.</title>
        <authorList>
            <person name="Kaur S."/>
            <person name="Stinson S.A."/>
            <person name="diCenzo G.C."/>
        </authorList>
    </citation>
    <scope>NUCLEOTIDE SEQUENCE</scope>
    <source>
        <strain evidence="1">QUZm001</strain>
    </source>
</reference>
<keyword evidence="2" id="KW-1185">Reference proteome</keyword>
<name>A0AA38I1H1_9CUCU</name>
<evidence type="ECO:0000313" key="1">
    <source>
        <dbReference type="EMBL" id="KAJ3647448.1"/>
    </source>
</evidence>
<proteinExistence type="predicted"/>